<reference evidence="7" key="1">
    <citation type="submission" date="2023-07" db="EMBL/GenBank/DDBJ databases">
        <title>30 novel species of actinomycetes from the DSMZ collection.</title>
        <authorList>
            <person name="Nouioui I."/>
        </authorList>
    </citation>
    <scope>NUCLEOTIDE SEQUENCE [LARGE SCALE GENOMIC DNA]</scope>
    <source>
        <strain evidence="7">DSM 44743</strain>
    </source>
</reference>
<evidence type="ECO:0000256" key="2">
    <source>
        <dbReference type="ARBA" id="ARBA00022676"/>
    </source>
</evidence>
<dbReference type="RefSeq" id="WP_311512104.1">
    <property type="nucleotide sequence ID" value="NZ_JAVREP010000008.1"/>
</dbReference>
<name>A0ABU2MBZ5_9ACTN</name>
<keyword evidence="7" id="KW-1185">Reference proteome</keyword>
<feature type="compositionally biased region" description="Pro residues" evidence="4">
    <location>
        <begin position="1"/>
        <end position="10"/>
    </location>
</feature>
<gene>
    <name evidence="6" type="ORF">RM479_13610</name>
</gene>
<evidence type="ECO:0000256" key="3">
    <source>
        <dbReference type="ARBA" id="ARBA00022679"/>
    </source>
</evidence>
<evidence type="ECO:0000256" key="1">
    <source>
        <dbReference type="ARBA" id="ARBA00006739"/>
    </source>
</evidence>
<organism evidence="6 7">
    <name type="scientific">Nocardiopsis lambiniae</name>
    <dbReference type="NCBI Taxonomy" id="3075539"/>
    <lineage>
        <taxon>Bacteria</taxon>
        <taxon>Bacillati</taxon>
        <taxon>Actinomycetota</taxon>
        <taxon>Actinomycetes</taxon>
        <taxon>Streptosporangiales</taxon>
        <taxon>Nocardiopsidaceae</taxon>
        <taxon>Nocardiopsis</taxon>
    </lineage>
</organism>
<dbReference type="PANTHER" id="PTHR43398">
    <property type="entry name" value="DOLICHOL-PHOSPHATE MANNOSYLTRANSFERASE SUBUNIT 1"/>
    <property type="match status" value="1"/>
</dbReference>
<comment type="caution">
    <text evidence="6">The sequence shown here is derived from an EMBL/GenBank/DDBJ whole genome shotgun (WGS) entry which is preliminary data.</text>
</comment>
<keyword evidence="2" id="KW-0328">Glycosyltransferase</keyword>
<dbReference type="InterPro" id="IPR029044">
    <property type="entry name" value="Nucleotide-diphossugar_trans"/>
</dbReference>
<dbReference type="SUPFAM" id="SSF53448">
    <property type="entry name" value="Nucleotide-diphospho-sugar transferases"/>
    <property type="match status" value="1"/>
</dbReference>
<feature type="region of interest" description="Disordered" evidence="4">
    <location>
        <begin position="1"/>
        <end position="23"/>
    </location>
</feature>
<protein>
    <submittedName>
        <fullName evidence="6">Polyprenol monophosphomannose synthase</fullName>
    </submittedName>
</protein>
<dbReference type="Pfam" id="PF00535">
    <property type="entry name" value="Glycos_transf_2"/>
    <property type="match status" value="1"/>
</dbReference>
<accession>A0ABU2MBZ5</accession>
<sequence length="272" mass="29645">MPSPSTPPEHSPSAPVRVTPEPVALPEPWSSARLTVVVPTYDEAENLPVLVRRLMSLDLSGLRVVVVDDNSPDGTGEVADKLAVEFPGRVSVLHRTTKDGLGRAYVAGMTRALEDGAEYVAQMDADLSHPVGYVPQLLGTLLSTGAGVVIGSRYVPGGSLSEQWGLKRRLLSGWANTYVKTVLSIPVRDVTAGFKVWRASALEVLDLASIESTGYAFQVEMHYRAFRRGQKIMEIPIHFEDRVIGQSKLDGAVALEAALRPLRLRRAENLRR</sequence>
<proteinExistence type="inferred from homology"/>
<dbReference type="CDD" id="cd06442">
    <property type="entry name" value="DPM1_like"/>
    <property type="match status" value="1"/>
</dbReference>
<dbReference type="InterPro" id="IPR001173">
    <property type="entry name" value="Glyco_trans_2-like"/>
</dbReference>
<dbReference type="EMBL" id="JAVREP010000008">
    <property type="protein sequence ID" value="MDT0329451.1"/>
    <property type="molecule type" value="Genomic_DNA"/>
</dbReference>
<evidence type="ECO:0000259" key="5">
    <source>
        <dbReference type="Pfam" id="PF00535"/>
    </source>
</evidence>
<dbReference type="PANTHER" id="PTHR43398:SF1">
    <property type="entry name" value="DOLICHOL-PHOSPHATE MANNOSYLTRANSFERASE SUBUNIT 1"/>
    <property type="match status" value="1"/>
</dbReference>
<dbReference type="Proteomes" id="UP001183390">
    <property type="component" value="Unassembled WGS sequence"/>
</dbReference>
<evidence type="ECO:0000313" key="7">
    <source>
        <dbReference type="Proteomes" id="UP001183390"/>
    </source>
</evidence>
<feature type="domain" description="Glycosyltransferase 2-like" evidence="5">
    <location>
        <begin position="35"/>
        <end position="203"/>
    </location>
</feature>
<comment type="similarity">
    <text evidence="1">Belongs to the glycosyltransferase 2 family.</text>
</comment>
<dbReference type="Gene3D" id="3.90.550.10">
    <property type="entry name" value="Spore Coat Polysaccharide Biosynthesis Protein SpsA, Chain A"/>
    <property type="match status" value="1"/>
</dbReference>
<evidence type="ECO:0000313" key="6">
    <source>
        <dbReference type="EMBL" id="MDT0329451.1"/>
    </source>
</evidence>
<dbReference type="InterPro" id="IPR039528">
    <property type="entry name" value="DPM1-like"/>
</dbReference>
<keyword evidence="3" id="KW-0808">Transferase</keyword>
<evidence type="ECO:0000256" key="4">
    <source>
        <dbReference type="SAM" id="MobiDB-lite"/>
    </source>
</evidence>